<name>A0A1H4BM58_9ACTO</name>
<dbReference type="AlphaFoldDB" id="A0A1H4BM58"/>
<dbReference type="OrthoDB" id="9806656at2"/>
<dbReference type="Pfam" id="PF01208">
    <property type="entry name" value="URO-D"/>
    <property type="match status" value="1"/>
</dbReference>
<keyword evidence="12" id="KW-1185">Reference proteome</keyword>
<evidence type="ECO:0000256" key="2">
    <source>
        <dbReference type="ARBA" id="ARBA00009935"/>
    </source>
</evidence>
<evidence type="ECO:0000256" key="8">
    <source>
        <dbReference type="RuleBase" id="RU000554"/>
    </source>
</evidence>
<protein>
    <recommendedName>
        <fullName evidence="3 7">Uroporphyrinogen decarboxylase</fullName>
        <ecNumber evidence="3 7">4.1.1.37</ecNumber>
    </recommendedName>
</protein>
<dbReference type="CDD" id="cd00717">
    <property type="entry name" value="URO-D"/>
    <property type="match status" value="1"/>
</dbReference>
<keyword evidence="6 8" id="KW-0627">Porphyrin biosynthesis</keyword>
<comment type="pathway">
    <text evidence="1 8">Porphyrin-containing compound metabolism; protoporphyrin-IX biosynthesis; coproporphyrinogen-III from 5-aminolevulinate: step 4/4.</text>
</comment>
<gene>
    <name evidence="11" type="ORF">SAMN02910418_01710</name>
</gene>
<dbReference type="SUPFAM" id="SSF51726">
    <property type="entry name" value="UROD/MetE-like"/>
    <property type="match status" value="1"/>
</dbReference>
<evidence type="ECO:0000256" key="9">
    <source>
        <dbReference type="RuleBase" id="RU004169"/>
    </source>
</evidence>
<evidence type="ECO:0000256" key="5">
    <source>
        <dbReference type="ARBA" id="ARBA00023239"/>
    </source>
</evidence>
<dbReference type="NCBIfam" id="TIGR01464">
    <property type="entry name" value="hemE"/>
    <property type="match status" value="1"/>
</dbReference>
<evidence type="ECO:0000313" key="11">
    <source>
        <dbReference type="EMBL" id="SEA49219.1"/>
    </source>
</evidence>
<accession>A0A1H4BM58</accession>
<comment type="similarity">
    <text evidence="2 9">Belongs to the uroporphyrinogen decarboxylase family.</text>
</comment>
<evidence type="ECO:0000256" key="6">
    <source>
        <dbReference type="ARBA" id="ARBA00023244"/>
    </source>
</evidence>
<reference evidence="12" key="1">
    <citation type="submission" date="2016-10" db="EMBL/GenBank/DDBJ databases">
        <authorList>
            <person name="Varghese N."/>
            <person name="Submissions S."/>
        </authorList>
    </citation>
    <scope>NUCLEOTIDE SEQUENCE [LARGE SCALE GENOMIC DNA]</scope>
    <source>
        <strain evidence="12">KPR-1</strain>
    </source>
</reference>
<evidence type="ECO:0000256" key="7">
    <source>
        <dbReference type="NCBIfam" id="TIGR01464"/>
    </source>
</evidence>
<evidence type="ECO:0000313" key="12">
    <source>
        <dbReference type="Proteomes" id="UP000199288"/>
    </source>
</evidence>
<dbReference type="EC" id="4.1.1.37" evidence="3 7"/>
<keyword evidence="5 8" id="KW-0456">Lyase</keyword>
<feature type="domain" description="Uroporphyrinogen decarboxylase (URO-D)" evidence="10">
    <location>
        <begin position="35"/>
        <end position="44"/>
    </location>
</feature>
<evidence type="ECO:0000256" key="1">
    <source>
        <dbReference type="ARBA" id="ARBA00004804"/>
    </source>
</evidence>
<dbReference type="Proteomes" id="UP000199288">
    <property type="component" value="Unassembled WGS sequence"/>
</dbReference>
<dbReference type="InterPro" id="IPR038071">
    <property type="entry name" value="UROD/MetE-like_sf"/>
</dbReference>
<evidence type="ECO:0000259" key="10">
    <source>
        <dbReference type="PROSITE" id="PS00906"/>
    </source>
</evidence>
<proteinExistence type="inferred from homology"/>
<sequence>MPFEPRVDKTAGAQSPAAPPALLTAAQRRRPHRIPVWFMRQAGRSLPEYHEARAGTGMIESCLMPELAAEITCQPVRRHDVDAAVFFSDIVVPMKLADVEVEIAPGVGPVFAEAANSPAAIARLTSHTQADFTPIEQAMRLVVDELGDATPVIAFAGAPFTLAAYLVHGRPSKDHLAARALMHADPASWDTLMSWCADLSAGFLLAQLGVGARVMQLFDSWVGSLSEADYRAHVMPYSQRVLATVAAAYPDVPRIHFGTNTAHLLPALGEAGASVLGVDHRTPLSEAAALLGGRYVLQGNLDPALLFAGIQALHAGAKRVVDEGAAAPGHIVNLGHGVPPNADAQVLTDLVAYLHSLPVPHYPAAPDAAEAAR</sequence>
<evidence type="ECO:0000256" key="3">
    <source>
        <dbReference type="ARBA" id="ARBA00012288"/>
    </source>
</evidence>
<dbReference type="InterPro" id="IPR000257">
    <property type="entry name" value="Uroporphyrinogen_deCOase"/>
</dbReference>
<dbReference type="PROSITE" id="PS00906">
    <property type="entry name" value="UROD_1"/>
    <property type="match status" value="1"/>
</dbReference>
<keyword evidence="4 8" id="KW-0210">Decarboxylase</keyword>
<dbReference type="InterPro" id="IPR006361">
    <property type="entry name" value="Uroporphyrinogen_deCO2ase_HemE"/>
</dbReference>
<dbReference type="RefSeq" id="WP_092564911.1">
    <property type="nucleotide sequence ID" value="NZ_FNQV01000010.1"/>
</dbReference>
<evidence type="ECO:0000256" key="4">
    <source>
        <dbReference type="ARBA" id="ARBA00022793"/>
    </source>
</evidence>
<dbReference type="GO" id="GO:0005829">
    <property type="term" value="C:cytosol"/>
    <property type="evidence" value="ECO:0007669"/>
    <property type="project" value="TreeGrafter"/>
</dbReference>
<dbReference type="Gene3D" id="3.20.20.210">
    <property type="match status" value="1"/>
</dbReference>
<dbReference type="GO" id="GO:0006782">
    <property type="term" value="P:protoporphyrinogen IX biosynthetic process"/>
    <property type="evidence" value="ECO:0007669"/>
    <property type="project" value="UniProtKB-UniPathway"/>
</dbReference>
<dbReference type="PANTHER" id="PTHR21091:SF169">
    <property type="entry name" value="UROPORPHYRINOGEN DECARBOXYLASE"/>
    <property type="match status" value="1"/>
</dbReference>
<comment type="catalytic activity">
    <reaction evidence="8">
        <text>uroporphyrinogen III + 4 H(+) = coproporphyrinogen III + 4 CO2</text>
        <dbReference type="Rhea" id="RHEA:19865"/>
        <dbReference type="ChEBI" id="CHEBI:15378"/>
        <dbReference type="ChEBI" id="CHEBI:16526"/>
        <dbReference type="ChEBI" id="CHEBI:57308"/>
        <dbReference type="ChEBI" id="CHEBI:57309"/>
        <dbReference type="EC" id="4.1.1.37"/>
    </reaction>
</comment>
<organism evidence="11 12">
    <name type="scientific">Bowdeniella nasicola</name>
    <dbReference type="NCBI Taxonomy" id="208480"/>
    <lineage>
        <taxon>Bacteria</taxon>
        <taxon>Bacillati</taxon>
        <taxon>Actinomycetota</taxon>
        <taxon>Actinomycetes</taxon>
        <taxon>Actinomycetales</taxon>
        <taxon>Actinomycetaceae</taxon>
        <taxon>Bowdeniella</taxon>
    </lineage>
</organism>
<dbReference type="EMBL" id="FNQV01000010">
    <property type="protein sequence ID" value="SEA49219.1"/>
    <property type="molecule type" value="Genomic_DNA"/>
</dbReference>
<dbReference type="PANTHER" id="PTHR21091">
    <property type="entry name" value="METHYLTETRAHYDROFOLATE:HOMOCYSTEINE METHYLTRANSFERASE RELATED"/>
    <property type="match status" value="1"/>
</dbReference>
<dbReference type="UniPathway" id="UPA00251">
    <property type="reaction ID" value="UER00321"/>
</dbReference>
<dbReference type="GO" id="GO:0004853">
    <property type="term" value="F:uroporphyrinogen decarboxylase activity"/>
    <property type="evidence" value="ECO:0007669"/>
    <property type="project" value="UniProtKB-UniRule"/>
</dbReference>